<name>A0ABQ1MPQ8_9BURK</name>
<comment type="similarity">
    <text evidence="1">Belongs to the LysR transcriptional regulatory family.</text>
</comment>
<dbReference type="SUPFAM" id="SSF53850">
    <property type="entry name" value="Periplasmic binding protein-like II"/>
    <property type="match status" value="1"/>
</dbReference>
<evidence type="ECO:0000313" key="7">
    <source>
        <dbReference type="Proteomes" id="UP000602004"/>
    </source>
</evidence>
<dbReference type="SUPFAM" id="SSF46785">
    <property type="entry name" value="Winged helix' DNA-binding domain"/>
    <property type="match status" value="1"/>
</dbReference>
<dbReference type="InterPro" id="IPR036388">
    <property type="entry name" value="WH-like_DNA-bd_sf"/>
</dbReference>
<protein>
    <submittedName>
        <fullName evidence="6">Nodulation protein D 1</fullName>
    </submittedName>
</protein>
<dbReference type="InterPro" id="IPR036390">
    <property type="entry name" value="WH_DNA-bd_sf"/>
</dbReference>
<dbReference type="InterPro" id="IPR050389">
    <property type="entry name" value="LysR-type_TF"/>
</dbReference>
<keyword evidence="3" id="KW-0238">DNA-binding</keyword>
<organism evidence="6 7">
    <name type="scientific">Paraburkholderia caffeinilytica</name>
    <dbReference type="NCBI Taxonomy" id="1761016"/>
    <lineage>
        <taxon>Bacteria</taxon>
        <taxon>Pseudomonadati</taxon>
        <taxon>Pseudomonadota</taxon>
        <taxon>Betaproteobacteria</taxon>
        <taxon>Burkholderiales</taxon>
        <taxon>Burkholderiaceae</taxon>
        <taxon>Paraburkholderia</taxon>
    </lineage>
</organism>
<dbReference type="InterPro" id="IPR005119">
    <property type="entry name" value="LysR_subst-bd"/>
</dbReference>
<evidence type="ECO:0000256" key="2">
    <source>
        <dbReference type="ARBA" id="ARBA00023015"/>
    </source>
</evidence>
<evidence type="ECO:0000256" key="4">
    <source>
        <dbReference type="ARBA" id="ARBA00023163"/>
    </source>
</evidence>
<dbReference type="InterPro" id="IPR000847">
    <property type="entry name" value="LysR_HTH_N"/>
</dbReference>
<evidence type="ECO:0000313" key="6">
    <source>
        <dbReference type="EMBL" id="GGC42450.1"/>
    </source>
</evidence>
<dbReference type="Gene3D" id="3.40.190.10">
    <property type="entry name" value="Periplasmic binding protein-like II"/>
    <property type="match status" value="2"/>
</dbReference>
<reference evidence="7" key="1">
    <citation type="journal article" date="2019" name="Int. J. Syst. Evol. Microbiol.">
        <title>The Global Catalogue of Microorganisms (GCM) 10K type strain sequencing project: providing services to taxonomists for standard genome sequencing and annotation.</title>
        <authorList>
            <consortium name="The Broad Institute Genomics Platform"/>
            <consortium name="The Broad Institute Genome Sequencing Center for Infectious Disease"/>
            <person name="Wu L."/>
            <person name="Ma J."/>
        </authorList>
    </citation>
    <scope>NUCLEOTIDE SEQUENCE [LARGE SCALE GENOMIC DNA]</scope>
    <source>
        <strain evidence="7">CGMCC 1.15103</strain>
    </source>
</reference>
<dbReference type="PANTHER" id="PTHR30118">
    <property type="entry name" value="HTH-TYPE TRANSCRIPTIONAL REGULATOR LEUO-RELATED"/>
    <property type="match status" value="1"/>
</dbReference>
<keyword evidence="2" id="KW-0805">Transcription regulation</keyword>
<dbReference type="PROSITE" id="PS50931">
    <property type="entry name" value="HTH_LYSR"/>
    <property type="match status" value="1"/>
</dbReference>
<evidence type="ECO:0000256" key="3">
    <source>
        <dbReference type="ARBA" id="ARBA00023125"/>
    </source>
</evidence>
<feature type="domain" description="HTH lysR-type" evidence="5">
    <location>
        <begin position="12"/>
        <end position="69"/>
    </location>
</feature>
<proteinExistence type="inferred from homology"/>
<keyword evidence="4" id="KW-0804">Transcription</keyword>
<evidence type="ECO:0000256" key="1">
    <source>
        <dbReference type="ARBA" id="ARBA00009437"/>
    </source>
</evidence>
<accession>A0ABQ1MPQ8</accession>
<dbReference type="PANTHER" id="PTHR30118:SF6">
    <property type="entry name" value="HTH-TYPE TRANSCRIPTIONAL REGULATOR LEUO"/>
    <property type="match status" value="1"/>
</dbReference>
<evidence type="ECO:0000259" key="5">
    <source>
        <dbReference type="PROSITE" id="PS50931"/>
    </source>
</evidence>
<comment type="caution">
    <text evidence="6">The sequence shown here is derived from an EMBL/GenBank/DDBJ whole genome shotgun (WGS) entry which is preliminary data.</text>
</comment>
<dbReference type="Gene3D" id="1.10.10.10">
    <property type="entry name" value="Winged helix-like DNA-binding domain superfamily/Winged helix DNA-binding domain"/>
    <property type="match status" value="1"/>
</dbReference>
<dbReference type="EMBL" id="BMHL01000004">
    <property type="protein sequence ID" value="GGC42450.1"/>
    <property type="molecule type" value="Genomic_DNA"/>
</dbReference>
<dbReference type="Proteomes" id="UP000602004">
    <property type="component" value="Unassembled WGS sequence"/>
</dbReference>
<sequence length="316" mass="35185">MLDSAAMRLGHFDMNLLVALDALLDTRSVTRASERLHIGASATSSALGRLREYFGDELLMQVGRRMELTPLGRSLAQPVREILLTVQSTVVARLEFDPAQARRNFVIRASDYLTTVLLIDVVQRLQREAPGITLHIANMADDVPDRLDRGEVDFVIYPSVSVNPAHPSQTLFEETYSCVVWTGNTLVGEALSLEQYRQMGHVAATFGDSRSVSFESLVMANLGVSRSIEVTTTNFNTLPQLVIGTTRIATVHNRLAQIYAHYLPLRLLPLPMDFPPLVEVMQWHAINNSDPAHVWMRRVLLEQAQMRSGVPAVSLT</sequence>
<dbReference type="Pfam" id="PF00126">
    <property type="entry name" value="HTH_1"/>
    <property type="match status" value="1"/>
</dbReference>
<dbReference type="Pfam" id="PF03466">
    <property type="entry name" value="LysR_substrate"/>
    <property type="match status" value="1"/>
</dbReference>
<gene>
    <name evidence="6" type="primary">nodD1</name>
    <name evidence="6" type="ORF">GCM10011400_31740</name>
</gene>
<keyword evidence="7" id="KW-1185">Reference proteome</keyword>